<dbReference type="Pfam" id="PF10229">
    <property type="entry name" value="MMADHC"/>
    <property type="match status" value="1"/>
</dbReference>
<accession>A0A8S1CJK1</accession>
<dbReference type="EMBL" id="CADEPI010000053">
    <property type="protein sequence ID" value="CAB3370489.1"/>
    <property type="molecule type" value="Genomic_DNA"/>
</dbReference>
<evidence type="ECO:0000313" key="2">
    <source>
        <dbReference type="EMBL" id="CAB3370489.1"/>
    </source>
</evidence>
<dbReference type="GO" id="GO:0005739">
    <property type="term" value="C:mitochondrion"/>
    <property type="evidence" value="ECO:0007669"/>
    <property type="project" value="TreeGrafter"/>
</dbReference>
<dbReference type="Proteomes" id="UP000494165">
    <property type="component" value="Unassembled WGS sequence"/>
</dbReference>
<keyword evidence="3" id="KW-1185">Reference proteome</keyword>
<dbReference type="GO" id="GO:0009235">
    <property type="term" value="P:cobalamin metabolic process"/>
    <property type="evidence" value="ECO:0007669"/>
    <property type="project" value="InterPro"/>
</dbReference>
<feature type="compositionally biased region" description="Basic residues" evidence="1">
    <location>
        <begin position="92"/>
        <end position="110"/>
    </location>
</feature>
<dbReference type="PANTHER" id="PTHR13192:SF3">
    <property type="entry name" value="COBALAMIN TRAFFICKING PROTEIN CBLD"/>
    <property type="match status" value="1"/>
</dbReference>
<proteinExistence type="predicted"/>
<evidence type="ECO:0000256" key="1">
    <source>
        <dbReference type="SAM" id="MobiDB-lite"/>
    </source>
</evidence>
<evidence type="ECO:0000313" key="3">
    <source>
        <dbReference type="Proteomes" id="UP000494165"/>
    </source>
</evidence>
<organism evidence="2 3">
    <name type="scientific">Cloeon dipterum</name>
    <dbReference type="NCBI Taxonomy" id="197152"/>
    <lineage>
        <taxon>Eukaryota</taxon>
        <taxon>Metazoa</taxon>
        <taxon>Ecdysozoa</taxon>
        <taxon>Arthropoda</taxon>
        <taxon>Hexapoda</taxon>
        <taxon>Insecta</taxon>
        <taxon>Pterygota</taxon>
        <taxon>Palaeoptera</taxon>
        <taxon>Ephemeroptera</taxon>
        <taxon>Pisciforma</taxon>
        <taxon>Baetidae</taxon>
        <taxon>Cloeon</taxon>
    </lineage>
</organism>
<comment type="caution">
    <text evidence="2">The sequence shown here is derived from an EMBL/GenBank/DDBJ whole genome shotgun (WGS) entry which is preliminary data.</text>
</comment>
<dbReference type="AlphaFoldDB" id="A0A8S1CJK1"/>
<dbReference type="InterPro" id="IPR019362">
    <property type="entry name" value="MMADHC"/>
</dbReference>
<name>A0A8S1CJK1_9INSE</name>
<dbReference type="PANTHER" id="PTHR13192">
    <property type="entry name" value="MY011 PROTEIN"/>
    <property type="match status" value="1"/>
</dbReference>
<feature type="region of interest" description="Disordered" evidence="1">
    <location>
        <begin position="91"/>
        <end position="115"/>
    </location>
</feature>
<sequence length="269" mass="29864">MSSCTAVAVAAKYGPSLPRLALDQQLDDQFSEALCRSFSSKGKDPKTTTVTVTVPRGAEKNEPYDEHTNWELLGRRGYKFILPGSIGLSPAARRKPSLNPKKNARPKKSKNSQVILPDTNHYRQVEIVTQLAVLAAELNSMQPREFKCKAVDCPFLLREQVIDLFPRDGLGYGPLTAVCVALRSPESEETKKDWEKVFEKFEETARRVCGKLKQAGFWAGFPAEIEFDMSKLSTDVSPLQIEATNMLRSPAPRLVHVSGYFDEICGGVA</sequence>
<reference evidence="2 3" key="1">
    <citation type="submission" date="2020-04" db="EMBL/GenBank/DDBJ databases">
        <authorList>
            <person name="Alioto T."/>
            <person name="Alioto T."/>
            <person name="Gomez Garrido J."/>
        </authorList>
    </citation>
    <scope>NUCLEOTIDE SEQUENCE [LARGE SCALE GENOMIC DNA]</scope>
</reference>
<dbReference type="OrthoDB" id="10263782at2759"/>
<gene>
    <name evidence="2" type="ORF">CLODIP_2_CD08199</name>
</gene>
<protein>
    <submittedName>
        <fullName evidence="2">Uncharacterized protein</fullName>
    </submittedName>
</protein>